<gene>
    <name evidence="1" type="ORF">DBRI00130_LOCUS40878</name>
</gene>
<reference evidence="1" key="1">
    <citation type="submission" date="2021-01" db="EMBL/GenBank/DDBJ databases">
        <authorList>
            <person name="Corre E."/>
            <person name="Pelletier E."/>
            <person name="Niang G."/>
            <person name="Scheremetjew M."/>
            <person name="Finn R."/>
            <person name="Kale V."/>
            <person name="Holt S."/>
            <person name="Cochrane G."/>
            <person name="Meng A."/>
            <person name="Brown T."/>
            <person name="Cohen L."/>
        </authorList>
    </citation>
    <scope>NUCLEOTIDE SEQUENCE</scope>
    <source>
        <strain evidence="1">GSO104</strain>
    </source>
</reference>
<organism evidence="1">
    <name type="scientific">Ditylum brightwellii</name>
    <dbReference type="NCBI Taxonomy" id="49249"/>
    <lineage>
        <taxon>Eukaryota</taxon>
        <taxon>Sar</taxon>
        <taxon>Stramenopiles</taxon>
        <taxon>Ochrophyta</taxon>
        <taxon>Bacillariophyta</taxon>
        <taxon>Mediophyceae</taxon>
        <taxon>Lithodesmiophycidae</taxon>
        <taxon>Lithodesmiales</taxon>
        <taxon>Lithodesmiaceae</taxon>
        <taxon>Ditylum</taxon>
    </lineage>
</organism>
<dbReference type="AlphaFoldDB" id="A0A6V2P885"/>
<proteinExistence type="predicted"/>
<sequence length="155" mass="17713">MQISNEEAESYYRPKTHPCREISQLLFQCHAMNGKLGEECVREELLYKKCHAQLHCKREAKAFYEDIVRGVPKQKSLSEMSLFASIKNRSGGLNTNNNEDRGNSVVSCSMLVERFAFPENELNIPEGMKVGKECRAIVHDLAKCMSRKSLTVQRD</sequence>
<accession>A0A6V2P885</accession>
<evidence type="ECO:0000313" key="1">
    <source>
        <dbReference type="EMBL" id="CAE4660541.1"/>
    </source>
</evidence>
<dbReference type="EMBL" id="HBNS01056804">
    <property type="protein sequence ID" value="CAE4660541.1"/>
    <property type="molecule type" value="Transcribed_RNA"/>
</dbReference>
<protein>
    <submittedName>
        <fullName evidence="1">Uncharacterized protein</fullName>
    </submittedName>
</protein>
<name>A0A6V2P885_9STRA</name>